<dbReference type="EMBL" id="KN835133">
    <property type="protein sequence ID" value="KIK49320.1"/>
    <property type="molecule type" value="Genomic_DNA"/>
</dbReference>
<organism evidence="1 2">
    <name type="scientific">Suillus luteus UH-Slu-Lm8-n1</name>
    <dbReference type="NCBI Taxonomy" id="930992"/>
    <lineage>
        <taxon>Eukaryota</taxon>
        <taxon>Fungi</taxon>
        <taxon>Dikarya</taxon>
        <taxon>Basidiomycota</taxon>
        <taxon>Agaricomycotina</taxon>
        <taxon>Agaricomycetes</taxon>
        <taxon>Agaricomycetidae</taxon>
        <taxon>Boletales</taxon>
        <taxon>Suillineae</taxon>
        <taxon>Suillaceae</taxon>
        <taxon>Suillus</taxon>
    </lineage>
</organism>
<dbReference type="Proteomes" id="UP000054485">
    <property type="component" value="Unassembled WGS sequence"/>
</dbReference>
<evidence type="ECO:0000313" key="1">
    <source>
        <dbReference type="EMBL" id="KIK49320.1"/>
    </source>
</evidence>
<protein>
    <submittedName>
        <fullName evidence="1">Uncharacterized protein</fullName>
    </submittedName>
</protein>
<gene>
    <name evidence="1" type="ORF">CY34DRAFT_797269</name>
</gene>
<reference evidence="2" key="2">
    <citation type="submission" date="2015-01" db="EMBL/GenBank/DDBJ databases">
        <title>Evolutionary Origins and Diversification of the Mycorrhizal Mutualists.</title>
        <authorList>
            <consortium name="DOE Joint Genome Institute"/>
            <consortium name="Mycorrhizal Genomics Consortium"/>
            <person name="Kohler A."/>
            <person name="Kuo A."/>
            <person name="Nagy L.G."/>
            <person name="Floudas D."/>
            <person name="Copeland A."/>
            <person name="Barry K.W."/>
            <person name="Cichocki N."/>
            <person name="Veneault-Fourrey C."/>
            <person name="LaButti K."/>
            <person name="Lindquist E.A."/>
            <person name="Lipzen A."/>
            <person name="Lundell T."/>
            <person name="Morin E."/>
            <person name="Murat C."/>
            <person name="Riley R."/>
            <person name="Ohm R."/>
            <person name="Sun H."/>
            <person name="Tunlid A."/>
            <person name="Henrissat B."/>
            <person name="Grigoriev I.V."/>
            <person name="Hibbett D.S."/>
            <person name="Martin F."/>
        </authorList>
    </citation>
    <scope>NUCLEOTIDE SEQUENCE [LARGE SCALE GENOMIC DNA]</scope>
    <source>
        <strain evidence="2">UH-Slu-Lm8-n1</strain>
    </source>
</reference>
<evidence type="ECO:0000313" key="2">
    <source>
        <dbReference type="Proteomes" id="UP000054485"/>
    </source>
</evidence>
<accession>A0A0D0AGP6</accession>
<reference evidence="1 2" key="1">
    <citation type="submission" date="2014-04" db="EMBL/GenBank/DDBJ databases">
        <authorList>
            <consortium name="DOE Joint Genome Institute"/>
            <person name="Kuo A."/>
            <person name="Ruytinx J."/>
            <person name="Rineau F."/>
            <person name="Colpaert J."/>
            <person name="Kohler A."/>
            <person name="Nagy L.G."/>
            <person name="Floudas D."/>
            <person name="Copeland A."/>
            <person name="Barry K.W."/>
            <person name="Cichocki N."/>
            <person name="Veneault-Fourrey C."/>
            <person name="LaButti K."/>
            <person name="Lindquist E.A."/>
            <person name="Lipzen A."/>
            <person name="Lundell T."/>
            <person name="Morin E."/>
            <person name="Murat C."/>
            <person name="Sun H."/>
            <person name="Tunlid A."/>
            <person name="Henrissat B."/>
            <person name="Grigoriev I.V."/>
            <person name="Hibbett D.S."/>
            <person name="Martin F."/>
            <person name="Nordberg H.P."/>
            <person name="Cantor M.N."/>
            <person name="Hua S.X."/>
        </authorList>
    </citation>
    <scope>NUCLEOTIDE SEQUENCE [LARGE SCALE GENOMIC DNA]</scope>
    <source>
        <strain evidence="1 2">UH-Slu-Lm8-n1</strain>
    </source>
</reference>
<dbReference type="InParanoid" id="A0A0D0AGP6"/>
<keyword evidence="2" id="KW-1185">Reference proteome</keyword>
<dbReference type="AlphaFoldDB" id="A0A0D0AGP6"/>
<name>A0A0D0AGP6_9AGAM</name>
<dbReference type="HOGENOM" id="CLU_3107996_0_0_1"/>
<sequence length="51" mass="5834">MIKWLRRSELPSTSLSWRWARAEGSNNNLAEIESITKTHADARDAYGTTIK</sequence>
<proteinExistence type="predicted"/>